<sequence length="153" mass="17538">MGASSDSLLLTTSSYSTPSFTYPYDFPTLPPPSSISQEPSEFLNLDSMPSTSDYSPPDDFPQSSPPSKIQKTSSKKQRKSSSTDSSSYDYRTMRDKNNIASQRSRQKRQEKIRENRVEKEKLEKRNVELKAQILGLETQVEDYKRMVMMFAKK</sequence>
<organism evidence="8 9">
    <name type="scientific">Caenorhabditis tropicalis</name>
    <dbReference type="NCBI Taxonomy" id="1561998"/>
    <lineage>
        <taxon>Eukaryota</taxon>
        <taxon>Metazoa</taxon>
        <taxon>Ecdysozoa</taxon>
        <taxon>Nematoda</taxon>
        <taxon>Chromadorea</taxon>
        <taxon>Rhabditida</taxon>
        <taxon>Rhabditina</taxon>
        <taxon>Rhabditomorpha</taxon>
        <taxon>Rhabditoidea</taxon>
        <taxon>Rhabditidae</taxon>
        <taxon>Peloderinae</taxon>
        <taxon>Caenorhabditis</taxon>
    </lineage>
</organism>
<evidence type="ECO:0000256" key="6">
    <source>
        <dbReference type="SAM" id="MobiDB-lite"/>
    </source>
</evidence>
<dbReference type="PROSITE" id="PS50217">
    <property type="entry name" value="BZIP"/>
    <property type="match status" value="1"/>
</dbReference>
<dbReference type="GO" id="GO:0005634">
    <property type="term" value="C:nucleus"/>
    <property type="evidence" value="ECO:0007669"/>
    <property type="project" value="UniProtKB-SubCell"/>
</dbReference>
<reference evidence="9" key="1">
    <citation type="submission" date="2016-11" db="UniProtKB">
        <authorList>
            <consortium name="WormBaseParasite"/>
        </authorList>
    </citation>
    <scope>IDENTIFICATION</scope>
</reference>
<evidence type="ECO:0000313" key="8">
    <source>
        <dbReference type="Proteomes" id="UP000095282"/>
    </source>
</evidence>
<accession>A0A1I7TVZ4</accession>
<feature type="compositionally biased region" description="Low complexity" evidence="6">
    <location>
        <begin position="80"/>
        <end position="90"/>
    </location>
</feature>
<evidence type="ECO:0000256" key="4">
    <source>
        <dbReference type="ARBA" id="ARBA00023163"/>
    </source>
</evidence>
<evidence type="ECO:0000256" key="2">
    <source>
        <dbReference type="ARBA" id="ARBA00023015"/>
    </source>
</evidence>
<evidence type="ECO:0000313" key="9">
    <source>
        <dbReference type="WBParaSite" id="Csp11.Scaffold629.g12336.t1"/>
    </source>
</evidence>
<keyword evidence="4" id="KW-0804">Transcription</keyword>
<evidence type="ECO:0000256" key="5">
    <source>
        <dbReference type="ARBA" id="ARBA00023242"/>
    </source>
</evidence>
<dbReference type="GO" id="GO:0000981">
    <property type="term" value="F:DNA-binding transcription factor activity, RNA polymerase II-specific"/>
    <property type="evidence" value="ECO:0007669"/>
    <property type="project" value="TreeGrafter"/>
</dbReference>
<dbReference type="STRING" id="1561998.A0A1I7TVZ4"/>
<dbReference type="InterPro" id="IPR031106">
    <property type="entry name" value="C/EBP"/>
</dbReference>
<feature type="region of interest" description="Disordered" evidence="6">
    <location>
        <begin position="1"/>
        <end position="121"/>
    </location>
</feature>
<name>A0A1I7TVZ4_9PELO</name>
<feature type="compositionally biased region" description="Basic and acidic residues" evidence="6">
    <location>
        <begin position="107"/>
        <end position="121"/>
    </location>
</feature>
<protein>
    <submittedName>
        <fullName evidence="9">BZIP domain-containing protein</fullName>
    </submittedName>
</protein>
<dbReference type="Gene3D" id="1.20.5.170">
    <property type="match status" value="1"/>
</dbReference>
<dbReference type="SUPFAM" id="SSF57959">
    <property type="entry name" value="Leucine zipper domain"/>
    <property type="match status" value="1"/>
</dbReference>
<dbReference type="InterPro" id="IPR004827">
    <property type="entry name" value="bZIP"/>
</dbReference>
<dbReference type="Pfam" id="PF07716">
    <property type="entry name" value="bZIP_2"/>
    <property type="match status" value="1"/>
</dbReference>
<dbReference type="GO" id="GO:0050829">
    <property type="term" value="P:defense response to Gram-negative bacterium"/>
    <property type="evidence" value="ECO:0007669"/>
    <property type="project" value="UniProtKB-ARBA"/>
</dbReference>
<evidence type="ECO:0000256" key="1">
    <source>
        <dbReference type="ARBA" id="ARBA00004123"/>
    </source>
</evidence>
<keyword evidence="2" id="KW-0805">Transcription regulation</keyword>
<dbReference type="AlphaFoldDB" id="A0A1I7TVZ4"/>
<dbReference type="GO" id="GO:0000978">
    <property type="term" value="F:RNA polymerase II cis-regulatory region sequence-specific DNA binding"/>
    <property type="evidence" value="ECO:0007669"/>
    <property type="project" value="TreeGrafter"/>
</dbReference>
<dbReference type="PROSITE" id="PS00036">
    <property type="entry name" value="BZIP_BASIC"/>
    <property type="match status" value="1"/>
</dbReference>
<dbReference type="InterPro" id="IPR046347">
    <property type="entry name" value="bZIP_sf"/>
</dbReference>
<dbReference type="eggNOG" id="ENOG502T6XW">
    <property type="taxonomic scope" value="Eukaryota"/>
</dbReference>
<proteinExistence type="predicted"/>
<keyword evidence="8" id="KW-1185">Reference proteome</keyword>
<dbReference type="SMART" id="SM00338">
    <property type="entry name" value="BRLZ"/>
    <property type="match status" value="1"/>
</dbReference>
<feature type="compositionally biased region" description="Low complexity" evidence="6">
    <location>
        <begin position="52"/>
        <end position="72"/>
    </location>
</feature>
<dbReference type="Proteomes" id="UP000095282">
    <property type="component" value="Unplaced"/>
</dbReference>
<dbReference type="FunFam" id="1.20.5.170:FF:000158">
    <property type="entry name" value="BZIP transcription factor family"/>
    <property type="match status" value="1"/>
</dbReference>
<dbReference type="CDD" id="cd14813">
    <property type="entry name" value="bZIP_BmCbz-like"/>
    <property type="match status" value="1"/>
</dbReference>
<dbReference type="WBParaSite" id="Csp11.Scaffold629.g12336.t1">
    <property type="protein sequence ID" value="Csp11.Scaffold629.g12336.t1"/>
    <property type="gene ID" value="Csp11.Scaffold629.g12336"/>
</dbReference>
<keyword evidence="3" id="KW-0238">DNA-binding</keyword>
<dbReference type="PANTHER" id="PTHR23334">
    <property type="entry name" value="CCAAT/ENHANCER BINDING PROTEIN"/>
    <property type="match status" value="1"/>
</dbReference>
<feature type="domain" description="BZIP" evidence="7">
    <location>
        <begin position="87"/>
        <end position="150"/>
    </location>
</feature>
<feature type="compositionally biased region" description="Low complexity" evidence="6">
    <location>
        <begin position="1"/>
        <end position="25"/>
    </location>
</feature>
<keyword evidence="5" id="KW-0539">Nucleus</keyword>
<dbReference type="PANTHER" id="PTHR23334:SF72">
    <property type="entry name" value="PROTEIN MABIKI"/>
    <property type="match status" value="1"/>
</dbReference>
<comment type="subcellular location">
    <subcellularLocation>
        <location evidence="1">Nucleus</location>
    </subcellularLocation>
</comment>
<evidence type="ECO:0000259" key="7">
    <source>
        <dbReference type="PROSITE" id="PS50217"/>
    </source>
</evidence>
<dbReference type="GO" id="GO:0006351">
    <property type="term" value="P:DNA-templated transcription"/>
    <property type="evidence" value="ECO:0007669"/>
    <property type="project" value="InterPro"/>
</dbReference>
<evidence type="ECO:0000256" key="3">
    <source>
        <dbReference type="ARBA" id="ARBA00023125"/>
    </source>
</evidence>